<dbReference type="InterPro" id="IPR027417">
    <property type="entry name" value="P-loop_NTPase"/>
</dbReference>
<reference evidence="11" key="1">
    <citation type="submission" date="2015-11" db="EMBL/GenBank/DDBJ databases">
        <authorList>
            <person name="Varghese N."/>
        </authorList>
    </citation>
    <scope>NUCLEOTIDE SEQUENCE [LARGE SCALE GENOMIC DNA]</scope>
    <source>
        <strain evidence="11">DSM 45899</strain>
    </source>
</reference>
<evidence type="ECO:0000256" key="3">
    <source>
        <dbReference type="ARBA" id="ARBA00022679"/>
    </source>
</evidence>
<evidence type="ECO:0000313" key="10">
    <source>
        <dbReference type="EMBL" id="CUU55864.1"/>
    </source>
</evidence>
<keyword evidence="11" id="KW-1185">Reference proteome</keyword>
<dbReference type="HAMAP" id="MF_00376">
    <property type="entry name" value="Dephospho_CoA_kinase"/>
    <property type="match status" value="1"/>
</dbReference>
<dbReference type="FunFam" id="3.40.50.300:FF:000991">
    <property type="entry name" value="Dephospho-CoA kinase"/>
    <property type="match status" value="1"/>
</dbReference>
<keyword evidence="5 8" id="KW-0418">Kinase</keyword>
<dbReference type="PANTHER" id="PTHR10695:SF46">
    <property type="entry name" value="BIFUNCTIONAL COENZYME A SYNTHASE-RELATED"/>
    <property type="match status" value="1"/>
</dbReference>
<dbReference type="GO" id="GO:0015937">
    <property type="term" value="P:coenzyme A biosynthetic process"/>
    <property type="evidence" value="ECO:0007669"/>
    <property type="project" value="UniProtKB-UniRule"/>
</dbReference>
<name>A0A0S4QLX0_9ACTN</name>
<evidence type="ECO:0000256" key="2">
    <source>
        <dbReference type="ARBA" id="ARBA00022490"/>
    </source>
</evidence>
<evidence type="ECO:0000256" key="6">
    <source>
        <dbReference type="ARBA" id="ARBA00022840"/>
    </source>
</evidence>
<feature type="binding site" evidence="8">
    <location>
        <begin position="9"/>
        <end position="14"/>
    </location>
    <ligand>
        <name>ATP</name>
        <dbReference type="ChEBI" id="CHEBI:30616"/>
    </ligand>
</feature>
<dbReference type="PANTHER" id="PTHR10695">
    <property type="entry name" value="DEPHOSPHO-COA KINASE-RELATED"/>
    <property type="match status" value="1"/>
</dbReference>
<keyword evidence="4 8" id="KW-0547">Nucleotide-binding</keyword>
<dbReference type="Proteomes" id="UP000198802">
    <property type="component" value="Unassembled WGS sequence"/>
</dbReference>
<dbReference type="GO" id="GO:0005737">
    <property type="term" value="C:cytoplasm"/>
    <property type="evidence" value="ECO:0007669"/>
    <property type="project" value="UniProtKB-SubCell"/>
</dbReference>
<evidence type="ECO:0000256" key="8">
    <source>
        <dbReference type="HAMAP-Rule" id="MF_00376"/>
    </source>
</evidence>
<dbReference type="SUPFAM" id="SSF52540">
    <property type="entry name" value="P-loop containing nucleoside triphosphate hydrolases"/>
    <property type="match status" value="1"/>
</dbReference>
<gene>
    <name evidence="8" type="primary">coaE</name>
    <name evidence="10" type="ORF">Ga0074812_106118</name>
</gene>
<dbReference type="EMBL" id="FAOZ01000006">
    <property type="protein sequence ID" value="CUU55864.1"/>
    <property type="molecule type" value="Genomic_DNA"/>
</dbReference>
<keyword evidence="2 8" id="KW-0963">Cytoplasm</keyword>
<proteinExistence type="inferred from homology"/>
<dbReference type="GO" id="GO:0005524">
    <property type="term" value="F:ATP binding"/>
    <property type="evidence" value="ECO:0007669"/>
    <property type="project" value="UniProtKB-UniRule"/>
</dbReference>
<keyword evidence="7 8" id="KW-0173">Coenzyme A biosynthesis</keyword>
<comment type="pathway">
    <text evidence="8">Cofactor biosynthesis; coenzyme A biosynthesis; CoA from (R)-pantothenate: step 5/5.</text>
</comment>
<dbReference type="UniPathway" id="UPA00241">
    <property type="reaction ID" value="UER00356"/>
</dbReference>
<evidence type="ECO:0000256" key="9">
    <source>
        <dbReference type="NCBIfam" id="TIGR00152"/>
    </source>
</evidence>
<comment type="catalytic activity">
    <reaction evidence="8">
        <text>3'-dephospho-CoA + ATP = ADP + CoA + H(+)</text>
        <dbReference type="Rhea" id="RHEA:18245"/>
        <dbReference type="ChEBI" id="CHEBI:15378"/>
        <dbReference type="ChEBI" id="CHEBI:30616"/>
        <dbReference type="ChEBI" id="CHEBI:57287"/>
        <dbReference type="ChEBI" id="CHEBI:57328"/>
        <dbReference type="ChEBI" id="CHEBI:456216"/>
        <dbReference type="EC" id="2.7.1.24"/>
    </reaction>
</comment>
<dbReference type="Pfam" id="PF01121">
    <property type="entry name" value="CoaE"/>
    <property type="match status" value="1"/>
</dbReference>
<dbReference type="InterPro" id="IPR001977">
    <property type="entry name" value="Depp_CoAkinase"/>
</dbReference>
<dbReference type="NCBIfam" id="TIGR00152">
    <property type="entry name" value="dephospho-CoA kinase"/>
    <property type="match status" value="1"/>
</dbReference>
<dbReference type="Gene3D" id="3.40.50.300">
    <property type="entry name" value="P-loop containing nucleotide triphosphate hydrolases"/>
    <property type="match status" value="1"/>
</dbReference>
<dbReference type="EC" id="2.7.1.24" evidence="8 9"/>
<evidence type="ECO:0000256" key="4">
    <source>
        <dbReference type="ARBA" id="ARBA00022741"/>
    </source>
</evidence>
<organism evidence="10 11">
    <name type="scientific">Parafrankia irregularis</name>
    <dbReference type="NCBI Taxonomy" id="795642"/>
    <lineage>
        <taxon>Bacteria</taxon>
        <taxon>Bacillati</taxon>
        <taxon>Actinomycetota</taxon>
        <taxon>Actinomycetes</taxon>
        <taxon>Frankiales</taxon>
        <taxon>Frankiaceae</taxon>
        <taxon>Parafrankia</taxon>
    </lineage>
</organism>
<evidence type="ECO:0000256" key="5">
    <source>
        <dbReference type="ARBA" id="ARBA00022777"/>
    </source>
</evidence>
<evidence type="ECO:0000256" key="1">
    <source>
        <dbReference type="ARBA" id="ARBA00009018"/>
    </source>
</evidence>
<protein>
    <recommendedName>
        <fullName evidence="8 9">Dephospho-CoA kinase</fullName>
        <ecNumber evidence="8 9">2.7.1.24</ecNumber>
    </recommendedName>
    <alternativeName>
        <fullName evidence="8">Dephosphocoenzyme A kinase</fullName>
    </alternativeName>
</protein>
<sequence>MVGLTGGIGSGKSAVSELLVGHGAYLVDADRIAREVVEPGSEGLAAVVAAFGPAMLGPDGALDRAALGQVVFADEASRRRLESITHPLIRATMERRIAAAPADAIVIHDVPLLVEGGSHGGYDLVLVVEAPRELRLERLARRGLPRDQAEARMAAQATDEQRRAVADILIDNSGSIDDLGARVREVWQELLRRRDATPAGAAGPA</sequence>
<comment type="similarity">
    <text evidence="1 8">Belongs to the CoaE family.</text>
</comment>
<comment type="subcellular location">
    <subcellularLocation>
        <location evidence="8">Cytoplasm</location>
    </subcellularLocation>
</comment>
<dbReference type="AlphaFoldDB" id="A0A0S4QLX0"/>
<dbReference type="GO" id="GO:0004140">
    <property type="term" value="F:dephospho-CoA kinase activity"/>
    <property type="evidence" value="ECO:0007669"/>
    <property type="project" value="UniProtKB-UniRule"/>
</dbReference>
<dbReference type="RefSeq" id="WP_091275725.1">
    <property type="nucleotide sequence ID" value="NZ_FAOZ01000006.1"/>
</dbReference>
<keyword evidence="6 8" id="KW-0067">ATP-binding</keyword>
<evidence type="ECO:0000313" key="11">
    <source>
        <dbReference type="Proteomes" id="UP000198802"/>
    </source>
</evidence>
<dbReference type="PROSITE" id="PS51219">
    <property type="entry name" value="DPCK"/>
    <property type="match status" value="1"/>
</dbReference>
<accession>A0A0S4QLX0</accession>
<dbReference type="CDD" id="cd02022">
    <property type="entry name" value="DPCK"/>
    <property type="match status" value="1"/>
</dbReference>
<comment type="function">
    <text evidence="8">Catalyzes the phosphorylation of the 3'-hydroxyl group of dephosphocoenzyme A to form coenzyme A.</text>
</comment>
<evidence type="ECO:0000256" key="7">
    <source>
        <dbReference type="ARBA" id="ARBA00022993"/>
    </source>
</evidence>
<keyword evidence="3 8" id="KW-0808">Transferase</keyword>
<dbReference type="NCBIfam" id="NF002879">
    <property type="entry name" value="PRK03333.1"/>
    <property type="match status" value="1"/>
</dbReference>